<feature type="chain" id="PRO_5006411460" evidence="8">
    <location>
        <begin position="22"/>
        <end position="1004"/>
    </location>
</feature>
<evidence type="ECO:0000256" key="2">
    <source>
        <dbReference type="ARBA" id="ARBA00022512"/>
    </source>
</evidence>
<dbReference type="STRING" id="1423783.FC50_GL000320"/>
<protein>
    <submittedName>
        <fullName evidence="11">Uncharacterized protein</fullName>
    </submittedName>
</protein>
<dbReference type="SUPFAM" id="SSF49478">
    <property type="entry name" value="Cna protein B-type domain"/>
    <property type="match status" value="2"/>
</dbReference>
<feature type="region of interest" description="Disordered" evidence="6">
    <location>
        <begin position="165"/>
        <end position="225"/>
    </location>
</feature>
<keyword evidence="3" id="KW-0964">Secreted</keyword>
<evidence type="ECO:0000313" key="12">
    <source>
        <dbReference type="Proteomes" id="UP000051922"/>
    </source>
</evidence>
<feature type="transmembrane region" description="Helical" evidence="7">
    <location>
        <begin position="974"/>
        <end position="994"/>
    </location>
</feature>
<keyword evidence="7" id="KW-0812">Transmembrane</keyword>
<feature type="signal peptide" evidence="8">
    <location>
        <begin position="1"/>
        <end position="21"/>
    </location>
</feature>
<comment type="caution">
    <text evidence="11">The sequence shown here is derived from an EMBL/GenBank/DDBJ whole genome shotgun (WGS) entry which is preliminary data.</text>
</comment>
<dbReference type="Pfam" id="PF17802">
    <property type="entry name" value="SpaA"/>
    <property type="match status" value="2"/>
</dbReference>
<evidence type="ECO:0000259" key="9">
    <source>
        <dbReference type="Pfam" id="PF00746"/>
    </source>
</evidence>
<evidence type="ECO:0000256" key="5">
    <source>
        <dbReference type="ARBA" id="ARBA00023088"/>
    </source>
</evidence>
<dbReference type="Pfam" id="PF00746">
    <property type="entry name" value="Gram_pos_anchor"/>
    <property type="match status" value="1"/>
</dbReference>
<dbReference type="PANTHER" id="PTHR36108:SF13">
    <property type="entry name" value="COLOSSIN-B-RELATED"/>
    <property type="match status" value="1"/>
</dbReference>
<dbReference type="AlphaFoldDB" id="A0A0R1U4H3"/>
<evidence type="ECO:0000259" key="10">
    <source>
        <dbReference type="Pfam" id="PF17802"/>
    </source>
</evidence>
<dbReference type="PATRIC" id="fig|1423783.4.peg.331"/>
<feature type="domain" description="Gram-positive cocci surface proteins LPxTG" evidence="9">
    <location>
        <begin position="959"/>
        <end position="998"/>
    </location>
</feature>
<evidence type="ECO:0000256" key="1">
    <source>
        <dbReference type="ARBA" id="ARBA00007257"/>
    </source>
</evidence>
<evidence type="ECO:0000256" key="6">
    <source>
        <dbReference type="SAM" id="MobiDB-lite"/>
    </source>
</evidence>
<dbReference type="InterPro" id="IPR019931">
    <property type="entry name" value="LPXTG_anchor"/>
</dbReference>
<feature type="domain" description="SpaA-like prealbumin fold" evidence="10">
    <location>
        <begin position="742"/>
        <end position="822"/>
    </location>
</feature>
<proteinExistence type="inferred from homology"/>
<dbReference type="Proteomes" id="UP000051922">
    <property type="component" value="Unassembled WGS sequence"/>
</dbReference>
<keyword evidence="2" id="KW-0134">Cell wall</keyword>
<evidence type="ECO:0000256" key="3">
    <source>
        <dbReference type="ARBA" id="ARBA00022525"/>
    </source>
</evidence>
<feature type="region of interest" description="Disordered" evidence="6">
    <location>
        <begin position="548"/>
        <end position="571"/>
    </location>
</feature>
<name>A0A0R1U4H3_9LACO</name>
<dbReference type="NCBIfam" id="TIGR01167">
    <property type="entry name" value="LPXTG_anchor"/>
    <property type="match status" value="1"/>
</dbReference>
<keyword evidence="4 8" id="KW-0732">Signal</keyword>
<feature type="compositionally biased region" description="Acidic residues" evidence="6">
    <location>
        <begin position="201"/>
        <end position="211"/>
    </location>
</feature>
<keyword evidence="12" id="KW-1185">Reference proteome</keyword>
<dbReference type="PANTHER" id="PTHR36108">
    <property type="entry name" value="COLOSSIN-B-RELATED"/>
    <property type="match status" value="1"/>
</dbReference>
<evidence type="ECO:0000256" key="4">
    <source>
        <dbReference type="ARBA" id="ARBA00022729"/>
    </source>
</evidence>
<feature type="compositionally biased region" description="Basic and acidic residues" evidence="6">
    <location>
        <begin position="165"/>
        <end position="176"/>
    </location>
</feature>
<comment type="similarity">
    <text evidence="1">Belongs to the serine-aspartate repeat-containing protein (SDr) family.</text>
</comment>
<accession>A0A0R1U4H3</accession>
<keyword evidence="7" id="KW-0472">Membrane</keyword>
<keyword evidence="7" id="KW-1133">Transmembrane helix</keyword>
<feature type="domain" description="SpaA-like prealbumin fold" evidence="10">
    <location>
        <begin position="840"/>
        <end position="922"/>
    </location>
</feature>
<dbReference type="InterPro" id="IPR041033">
    <property type="entry name" value="SpaA_PFL_dom_1"/>
</dbReference>
<sequence length="1004" mass="108676">MLLLLLMQLQGLWGSTQTVNAADNAVTIVDDESARVTVTPTVVDDRIDWQIDFDRHDPADHTTRAIRIRLAQAENGTGTVVRRDGDLEQSKTDADDEWYHEDEYSKDAQGKLVVSTDLDATQLVVWVQLDGQDMGGTVTKDLLQETAADPHTVTLPVAVQDQVAEAKETAAAKESPDVTTTTDVSAPELTETDRDAAVVPADEDADAEESVTADADAKEPETDTMDADTNEATAKVDPPGNAVLEATNLRLLANASADLKVDVASQTNNYDVKVKSSTATSGGYGSQTAMETNRYREYATAGSTAVIFRNRTGAGNVNLTLEYDYVGTVMDSHGQIVDIGAYVKIDNITNHNGDWNSSRVYAFDFSHNFYSGLVLANVRSFDWEVTFFVKGDKNTHVEFGSYGDLLNQAQLTFTSLNPGEFVNPLSGGTAEPEFDSHHVSHRQFYANTRVGVTKGNFENEYQNTSTGAKETMGYTSHTWGEWTPASYTNPDKEWEDWSGAATFAKGAVALSITGSTFKFKRGTYGASTNAWLALSSGSRELEIPKDLENRKSVSSQKLPGGGSPSDVATETGNTWTNNNLDQELVNSYHPNGTFYYYINQQTYSLNDYLAKPGKITITDVLPEHLQLVSGNDRARLFSDLTNGVAPSGDGVNVTNSVSTGSEGNRQKVTIELTETQIRGIAFTGGYFTIRLAVRVVTNPTNVDPRATLENKATVTMTPVLGNQTYTKETNTVTVYLGDKVNGTIQFDKVDADGGSLQGAGFTLYKNGSQVGNEVLADADGHVTFKDIAPGAYTMRETTTPDGFKPNSTVYGVTVNNDGSIKWTTGMPENNKVVNRLKDFELTVHKLNGADKQALSGAVFILTDANGHRIEEQTSNTDGKLIFSTKLVQGTYFIEETKAPDGFELLSRRIKVVVSATGISATYVDKDGDEIGSEEVDLDYKLNVQANPNTATVTVKNEPVTPPGGKLPDTGSRGLMGYMIGGLLLVLIGSAWALIQRRRGGDGHD</sequence>
<reference evidence="11 12" key="1">
    <citation type="journal article" date="2015" name="Genome Announc.">
        <title>Expanding the biotechnology potential of lactobacilli through comparative genomics of 213 strains and associated genera.</title>
        <authorList>
            <person name="Sun Z."/>
            <person name="Harris H.M."/>
            <person name="McCann A."/>
            <person name="Guo C."/>
            <person name="Argimon S."/>
            <person name="Zhang W."/>
            <person name="Yang X."/>
            <person name="Jeffery I.B."/>
            <person name="Cooney J.C."/>
            <person name="Kagawa T.F."/>
            <person name="Liu W."/>
            <person name="Song Y."/>
            <person name="Salvetti E."/>
            <person name="Wrobel A."/>
            <person name="Rasinkangas P."/>
            <person name="Parkhill J."/>
            <person name="Rea M.C."/>
            <person name="O'Sullivan O."/>
            <person name="Ritari J."/>
            <person name="Douillard F.P."/>
            <person name="Paul Ross R."/>
            <person name="Yang R."/>
            <person name="Briner A.E."/>
            <person name="Felis G.E."/>
            <person name="de Vos W.M."/>
            <person name="Barrangou R."/>
            <person name="Klaenhammer T.R."/>
            <person name="Caufield P.W."/>
            <person name="Cui Y."/>
            <person name="Zhang H."/>
            <person name="O'Toole P.W."/>
        </authorList>
    </citation>
    <scope>NUCLEOTIDE SEQUENCE [LARGE SCALE GENOMIC DNA]</scope>
    <source>
        <strain evidence="11 12">DSM 15945</strain>
    </source>
</reference>
<dbReference type="Gene3D" id="2.60.40.10">
    <property type="entry name" value="Immunoglobulins"/>
    <property type="match status" value="2"/>
</dbReference>
<evidence type="ECO:0000256" key="8">
    <source>
        <dbReference type="SAM" id="SignalP"/>
    </source>
</evidence>
<gene>
    <name evidence="11" type="ORF">FC50_GL000320</name>
</gene>
<organism evidence="11 12">
    <name type="scientific">Lacticaseibacillus pantheris DSM 15945 = JCM 12539 = NBRC 106106</name>
    <dbReference type="NCBI Taxonomy" id="1423783"/>
    <lineage>
        <taxon>Bacteria</taxon>
        <taxon>Bacillati</taxon>
        <taxon>Bacillota</taxon>
        <taxon>Bacilli</taxon>
        <taxon>Lactobacillales</taxon>
        <taxon>Lactobacillaceae</taxon>
        <taxon>Lacticaseibacillus</taxon>
    </lineage>
</organism>
<keyword evidence="5" id="KW-0572">Peptidoglycan-anchor</keyword>
<evidence type="ECO:0000256" key="7">
    <source>
        <dbReference type="SAM" id="Phobius"/>
    </source>
</evidence>
<evidence type="ECO:0000313" key="11">
    <source>
        <dbReference type="EMBL" id="KRL88125.1"/>
    </source>
</evidence>
<dbReference type="EMBL" id="AZFJ01000007">
    <property type="protein sequence ID" value="KRL88125.1"/>
    <property type="molecule type" value="Genomic_DNA"/>
</dbReference>
<dbReference type="InterPro" id="IPR013783">
    <property type="entry name" value="Ig-like_fold"/>
</dbReference>